<dbReference type="GO" id="GO:0003937">
    <property type="term" value="F:IMP cyclohydrolase activity"/>
    <property type="evidence" value="ECO:0007669"/>
    <property type="project" value="InterPro"/>
</dbReference>
<evidence type="ECO:0000259" key="1">
    <source>
        <dbReference type="Pfam" id="PF07826"/>
    </source>
</evidence>
<dbReference type="SUPFAM" id="SSF75569">
    <property type="entry name" value="Archaeal IMP cyclohydrolase PurO"/>
    <property type="match status" value="1"/>
</dbReference>
<feature type="domain" description="Inosine monophosphate cyclohydrolase-like" evidence="1">
    <location>
        <begin position="18"/>
        <end position="222"/>
    </location>
</feature>
<dbReference type="InterPro" id="IPR020600">
    <property type="entry name" value="IMP_cyclohydrolase-like"/>
</dbReference>
<proteinExistence type="predicted"/>
<dbReference type="InterPro" id="IPR036795">
    <property type="entry name" value="IMP_cyclohydrolase-like_sf"/>
</dbReference>
<protein>
    <submittedName>
        <fullName evidence="2">IMP cyclohydrolase</fullName>
    </submittedName>
</protein>
<dbReference type="AlphaFoldDB" id="A0A9D1HS68"/>
<name>A0A9D1HS68_9FIRM</name>
<dbReference type="Pfam" id="PF07826">
    <property type="entry name" value="IMP_cyclohyd"/>
    <property type="match status" value="1"/>
</dbReference>
<evidence type="ECO:0000313" key="2">
    <source>
        <dbReference type="EMBL" id="HIU21673.1"/>
    </source>
</evidence>
<organism evidence="2 3">
    <name type="scientific">Candidatus Limadaptatus stercorigallinarum</name>
    <dbReference type="NCBI Taxonomy" id="2840845"/>
    <lineage>
        <taxon>Bacteria</taxon>
        <taxon>Bacillati</taxon>
        <taxon>Bacillota</taxon>
        <taxon>Clostridia</taxon>
        <taxon>Eubacteriales</taxon>
        <taxon>Candidatus Limadaptatus</taxon>
    </lineage>
</organism>
<sequence>MSIYDINDVCGLLRGNSYPGRGIVIGKSEDGANAVFAYFIMGRSENSRNRVFVEKEDELVIYPFDESKVEDPSLIIYSPVRKVHHKWIVTNGDQTDTIADGLRAGDTFEKALESRCFEPDAPNFTPRISGLIDLDGRFGYKLSILKSADEKGSACNRYTFSYEPLNGVGHFIHTYNSDGNPIPTFTGEPERVKIGSDITEFANGIWESLNPDNKIALYVGFVDLKTDRLKSVLFNKHVR</sequence>
<gene>
    <name evidence="2" type="ORF">IAD51_05540</name>
</gene>
<dbReference type="Proteomes" id="UP000824088">
    <property type="component" value="Unassembled WGS sequence"/>
</dbReference>
<dbReference type="EMBL" id="DVMN01000098">
    <property type="protein sequence ID" value="HIU21673.1"/>
    <property type="molecule type" value="Genomic_DNA"/>
</dbReference>
<reference evidence="2" key="1">
    <citation type="submission" date="2020-10" db="EMBL/GenBank/DDBJ databases">
        <authorList>
            <person name="Gilroy R."/>
        </authorList>
    </citation>
    <scope>NUCLEOTIDE SEQUENCE</scope>
    <source>
        <strain evidence="2">1063</strain>
    </source>
</reference>
<reference evidence="2" key="2">
    <citation type="journal article" date="2021" name="PeerJ">
        <title>Extensive microbial diversity within the chicken gut microbiome revealed by metagenomics and culture.</title>
        <authorList>
            <person name="Gilroy R."/>
            <person name="Ravi A."/>
            <person name="Getino M."/>
            <person name="Pursley I."/>
            <person name="Horton D.L."/>
            <person name="Alikhan N.F."/>
            <person name="Baker D."/>
            <person name="Gharbi K."/>
            <person name="Hall N."/>
            <person name="Watson M."/>
            <person name="Adriaenssens E.M."/>
            <person name="Foster-Nyarko E."/>
            <person name="Jarju S."/>
            <person name="Secka A."/>
            <person name="Antonio M."/>
            <person name="Oren A."/>
            <person name="Chaudhuri R.R."/>
            <person name="La Ragione R."/>
            <person name="Hildebrand F."/>
            <person name="Pallen M.J."/>
        </authorList>
    </citation>
    <scope>NUCLEOTIDE SEQUENCE</scope>
    <source>
        <strain evidence="2">1063</strain>
    </source>
</reference>
<accession>A0A9D1HS68</accession>
<evidence type="ECO:0000313" key="3">
    <source>
        <dbReference type="Proteomes" id="UP000824088"/>
    </source>
</evidence>
<dbReference type="GO" id="GO:0006188">
    <property type="term" value="P:IMP biosynthetic process"/>
    <property type="evidence" value="ECO:0007669"/>
    <property type="project" value="InterPro"/>
</dbReference>
<dbReference type="Gene3D" id="3.60.20.20">
    <property type="entry name" value="Inosine monophosphate cyclohydrolase-like"/>
    <property type="match status" value="1"/>
</dbReference>
<comment type="caution">
    <text evidence="2">The sequence shown here is derived from an EMBL/GenBank/DDBJ whole genome shotgun (WGS) entry which is preliminary data.</text>
</comment>